<dbReference type="CDD" id="cd01949">
    <property type="entry name" value="GGDEF"/>
    <property type="match status" value="1"/>
</dbReference>
<dbReference type="EC" id="2.7.7.65" evidence="1"/>
<feature type="domain" description="GGDEF" evidence="4">
    <location>
        <begin position="290"/>
        <end position="422"/>
    </location>
</feature>
<dbReference type="PANTHER" id="PTHR45138:SF9">
    <property type="entry name" value="DIGUANYLATE CYCLASE DGCM-RELATED"/>
    <property type="match status" value="1"/>
</dbReference>
<dbReference type="GO" id="GO:0005886">
    <property type="term" value="C:plasma membrane"/>
    <property type="evidence" value="ECO:0007669"/>
    <property type="project" value="TreeGrafter"/>
</dbReference>
<sequence length="424" mass="47159">MAGQAVRNRYTTSQMSVLLAATFALLFTTVVALLAVDQQRVLLAAERLQQQTVPEIIRFQRLTRNLEKLRQEGERLLASGTPAGRQESLFMIMLVASHPSILEHPPSAKLARDTEAFLVDAARLASEDPATLPLRLAEWQQIVTRLNLLVDDLSVEGVNLVASDLVDMTAAMRLANYQLIGTMLLVGGFLVLTMVLLRKHLLCPLQRIDRALSSLNVDQPTPDFPEASLAEIHAVEEASKRLHSVMLSNQAALRKVELLASRDDLTGLINRRHFMDLAEAELRRAQRYNRPVAIAFADLDFFKSLNDTYGHHAGDVVLCAFAHLLSESVRQSDLVCRYGGEEFALLFPESTVDKAHLLVERFRERVADREFRLPDGARLRLTLSIGLADASHCAIEAALKRADLALYEAKRRGRNQVVVASDAC</sequence>
<feature type="transmembrane region" description="Helical" evidence="3">
    <location>
        <begin position="177"/>
        <end position="197"/>
    </location>
</feature>
<comment type="catalytic activity">
    <reaction evidence="2">
        <text>2 GTP = 3',3'-c-di-GMP + 2 diphosphate</text>
        <dbReference type="Rhea" id="RHEA:24898"/>
        <dbReference type="ChEBI" id="CHEBI:33019"/>
        <dbReference type="ChEBI" id="CHEBI:37565"/>
        <dbReference type="ChEBI" id="CHEBI:58805"/>
        <dbReference type="EC" id="2.7.7.65"/>
    </reaction>
</comment>
<evidence type="ECO:0000256" key="2">
    <source>
        <dbReference type="ARBA" id="ARBA00034247"/>
    </source>
</evidence>
<keyword evidence="3" id="KW-1133">Transmembrane helix</keyword>
<dbReference type="AlphaFoldDB" id="A0A935W6U7"/>
<organism evidence="5 6">
    <name type="scientific">Candidatus Accumulibacter affinis</name>
    <dbReference type="NCBI Taxonomy" id="2954384"/>
    <lineage>
        <taxon>Bacteria</taxon>
        <taxon>Pseudomonadati</taxon>
        <taxon>Pseudomonadota</taxon>
        <taxon>Betaproteobacteria</taxon>
        <taxon>Candidatus Accumulibacter</taxon>
    </lineage>
</organism>
<keyword evidence="3" id="KW-0812">Transmembrane</keyword>
<comment type="caution">
    <text evidence="5">The sequence shown here is derived from an EMBL/GenBank/DDBJ whole genome shotgun (WGS) entry which is preliminary data.</text>
</comment>
<evidence type="ECO:0000313" key="6">
    <source>
        <dbReference type="Proteomes" id="UP000706151"/>
    </source>
</evidence>
<dbReference type="InterPro" id="IPR050469">
    <property type="entry name" value="Diguanylate_Cyclase"/>
</dbReference>
<dbReference type="Gene3D" id="3.30.70.270">
    <property type="match status" value="1"/>
</dbReference>
<dbReference type="EMBL" id="JADJOT010000002">
    <property type="protein sequence ID" value="MBK7953140.1"/>
    <property type="molecule type" value="Genomic_DNA"/>
</dbReference>
<gene>
    <name evidence="5" type="ORF">IPK02_03660</name>
</gene>
<name>A0A935W6U7_9PROT</name>
<dbReference type="PANTHER" id="PTHR45138">
    <property type="entry name" value="REGULATORY COMPONENTS OF SENSORY TRANSDUCTION SYSTEM"/>
    <property type="match status" value="1"/>
</dbReference>
<accession>A0A935W6U7</accession>
<keyword evidence="3" id="KW-0472">Membrane</keyword>
<dbReference type="PROSITE" id="PS50887">
    <property type="entry name" value="GGDEF"/>
    <property type="match status" value="1"/>
</dbReference>
<dbReference type="InterPro" id="IPR043128">
    <property type="entry name" value="Rev_trsase/Diguanyl_cyclase"/>
</dbReference>
<dbReference type="GO" id="GO:1902201">
    <property type="term" value="P:negative regulation of bacterial-type flagellum-dependent cell motility"/>
    <property type="evidence" value="ECO:0007669"/>
    <property type="project" value="TreeGrafter"/>
</dbReference>
<dbReference type="GO" id="GO:0052621">
    <property type="term" value="F:diguanylate cyclase activity"/>
    <property type="evidence" value="ECO:0007669"/>
    <property type="project" value="UniProtKB-EC"/>
</dbReference>
<dbReference type="InterPro" id="IPR029787">
    <property type="entry name" value="Nucleotide_cyclase"/>
</dbReference>
<evidence type="ECO:0000256" key="1">
    <source>
        <dbReference type="ARBA" id="ARBA00012528"/>
    </source>
</evidence>
<proteinExistence type="predicted"/>
<dbReference type="SMART" id="SM00267">
    <property type="entry name" value="GGDEF"/>
    <property type="match status" value="1"/>
</dbReference>
<reference evidence="5 6" key="1">
    <citation type="submission" date="2020-10" db="EMBL/GenBank/DDBJ databases">
        <title>Connecting structure to function with the recovery of over 1000 high-quality activated sludge metagenome-assembled genomes encoding full-length rRNA genes using long-read sequencing.</title>
        <authorList>
            <person name="Singleton C.M."/>
            <person name="Petriglieri F."/>
            <person name="Kristensen J.M."/>
            <person name="Kirkegaard R.H."/>
            <person name="Michaelsen T.Y."/>
            <person name="Andersen M.H."/>
            <person name="Karst S.M."/>
            <person name="Dueholm M.S."/>
            <person name="Nielsen P.H."/>
            <person name="Albertsen M."/>
        </authorList>
    </citation>
    <scope>NUCLEOTIDE SEQUENCE [LARGE SCALE GENOMIC DNA]</scope>
    <source>
        <strain evidence="5">Fred_18-Q3-R57-64_BAT3C.720</strain>
    </source>
</reference>
<dbReference type="NCBIfam" id="TIGR00254">
    <property type="entry name" value="GGDEF"/>
    <property type="match status" value="1"/>
</dbReference>
<evidence type="ECO:0000259" key="4">
    <source>
        <dbReference type="PROSITE" id="PS50887"/>
    </source>
</evidence>
<dbReference type="InterPro" id="IPR000160">
    <property type="entry name" value="GGDEF_dom"/>
</dbReference>
<evidence type="ECO:0000313" key="5">
    <source>
        <dbReference type="EMBL" id="MBK7953140.1"/>
    </source>
</evidence>
<dbReference type="Proteomes" id="UP000706151">
    <property type="component" value="Unassembled WGS sequence"/>
</dbReference>
<protein>
    <recommendedName>
        <fullName evidence="1">diguanylate cyclase</fullName>
        <ecNumber evidence="1">2.7.7.65</ecNumber>
    </recommendedName>
</protein>
<dbReference type="Pfam" id="PF00990">
    <property type="entry name" value="GGDEF"/>
    <property type="match status" value="1"/>
</dbReference>
<dbReference type="GO" id="GO:0043709">
    <property type="term" value="P:cell adhesion involved in single-species biofilm formation"/>
    <property type="evidence" value="ECO:0007669"/>
    <property type="project" value="TreeGrafter"/>
</dbReference>
<dbReference type="FunFam" id="3.30.70.270:FF:000001">
    <property type="entry name" value="Diguanylate cyclase domain protein"/>
    <property type="match status" value="1"/>
</dbReference>
<dbReference type="SUPFAM" id="SSF55073">
    <property type="entry name" value="Nucleotide cyclase"/>
    <property type="match status" value="1"/>
</dbReference>
<evidence type="ECO:0000256" key="3">
    <source>
        <dbReference type="SAM" id="Phobius"/>
    </source>
</evidence>